<accession>A0ABS6TAV3</accession>
<name>A0ABS6TAV3_9ENTE</name>
<gene>
    <name evidence="3" type="ORF">KUA55_04990</name>
</gene>
<comment type="similarity">
    <text evidence="1">Belongs to the UPF0346 family.</text>
</comment>
<dbReference type="EMBL" id="JAHUZB010000002">
    <property type="protein sequence ID" value="MBV7390027.1"/>
    <property type="molecule type" value="Genomic_DNA"/>
</dbReference>
<sequence>MRRSFYHYILTQRGHNVGDPVEDFAANVAKDNNFPKQSQDYHELSSYLELSVNYLSSMDLFDQVWDNYQENNQ</sequence>
<proteinExistence type="inferred from homology"/>
<dbReference type="Pfam" id="PF06855">
    <property type="entry name" value="YozE_SAM_like"/>
    <property type="match status" value="1"/>
</dbReference>
<dbReference type="PIRSF" id="PIRSF037262">
    <property type="entry name" value="UCP037262"/>
    <property type="match status" value="1"/>
</dbReference>
<protein>
    <recommendedName>
        <fullName evidence="1">UPF0346 protein KUA55_04990</fullName>
    </recommendedName>
</protein>
<dbReference type="RefSeq" id="WP_218325081.1">
    <property type="nucleotide sequence ID" value="NZ_JAHUZB010000002.1"/>
</dbReference>
<dbReference type="HAMAP" id="MF_01538">
    <property type="entry name" value="UPF0346"/>
    <property type="match status" value="1"/>
</dbReference>
<keyword evidence="4" id="KW-1185">Reference proteome</keyword>
<dbReference type="InterPro" id="IPR023089">
    <property type="entry name" value="YozE_SAM-like"/>
</dbReference>
<dbReference type="InterPro" id="IPR010673">
    <property type="entry name" value="UPF0346"/>
</dbReference>
<evidence type="ECO:0000313" key="4">
    <source>
        <dbReference type="Proteomes" id="UP000774130"/>
    </source>
</evidence>
<comment type="caution">
    <text evidence="3">The sequence shown here is derived from an EMBL/GenBank/DDBJ whole genome shotgun (WGS) entry which is preliminary data.</text>
</comment>
<evidence type="ECO:0000256" key="1">
    <source>
        <dbReference type="HAMAP-Rule" id="MF_01538"/>
    </source>
</evidence>
<evidence type="ECO:0000313" key="3">
    <source>
        <dbReference type="EMBL" id="MBV7390027.1"/>
    </source>
</evidence>
<dbReference type="Proteomes" id="UP000774130">
    <property type="component" value="Unassembled WGS sequence"/>
</dbReference>
<feature type="domain" description="YozE SAM-like" evidence="2">
    <location>
        <begin position="4"/>
        <end position="70"/>
    </location>
</feature>
<evidence type="ECO:0000259" key="2">
    <source>
        <dbReference type="Pfam" id="PF06855"/>
    </source>
</evidence>
<dbReference type="NCBIfam" id="NF010193">
    <property type="entry name" value="PRK13672.1"/>
    <property type="match status" value="1"/>
</dbReference>
<reference evidence="3 4" key="1">
    <citation type="submission" date="2021-06" db="EMBL/GenBank/DDBJ databases">
        <title>Enterococcus alishanensis sp. nov., a novel lactic acid bacterium isolated from fresh coffee beans.</title>
        <authorList>
            <person name="Chen Y.-S."/>
        </authorList>
    </citation>
    <scope>NUCLEOTIDE SEQUENCE [LARGE SCALE GENOMIC DNA]</scope>
    <source>
        <strain evidence="3 4">ALS3</strain>
    </source>
</reference>
<organism evidence="3 4">
    <name type="scientific">Enterococcus alishanensis</name>
    <dbReference type="NCBI Taxonomy" id="1303817"/>
    <lineage>
        <taxon>Bacteria</taxon>
        <taxon>Bacillati</taxon>
        <taxon>Bacillota</taxon>
        <taxon>Bacilli</taxon>
        <taxon>Lactobacillales</taxon>
        <taxon>Enterococcaceae</taxon>
        <taxon>Enterococcus</taxon>
    </lineage>
</organism>